<dbReference type="InterPro" id="IPR038765">
    <property type="entry name" value="Papain-like_cys_pep_sf"/>
</dbReference>
<dbReference type="SUPFAM" id="SSF54001">
    <property type="entry name" value="Cysteine proteinases"/>
    <property type="match status" value="1"/>
</dbReference>
<protein>
    <submittedName>
        <fullName evidence="4">Transglutaminase</fullName>
    </submittedName>
</protein>
<gene>
    <name evidence="4" type="ORF">Rhe02_28090</name>
</gene>
<dbReference type="AlphaFoldDB" id="A0A8J3Q7D7"/>
<organism evidence="4 5">
    <name type="scientific">Rhizocola hellebori</name>
    <dbReference type="NCBI Taxonomy" id="1392758"/>
    <lineage>
        <taxon>Bacteria</taxon>
        <taxon>Bacillati</taxon>
        <taxon>Actinomycetota</taxon>
        <taxon>Actinomycetes</taxon>
        <taxon>Micromonosporales</taxon>
        <taxon>Micromonosporaceae</taxon>
        <taxon>Rhizocola</taxon>
    </lineage>
</organism>
<keyword evidence="5" id="KW-1185">Reference proteome</keyword>
<sequence length="820" mass="88633">MTSKRHLTLVAAAATLLAAAPISMIFDSLNWLFQAIITIALISGAAWGARSLRGRLWTQVLAMVGGLLVAVTMFFSQGTGILGLIPTPSTFSHFRELFLKSGEDVRTAYVPAPDIDSLLFITILGIGLVAILVDVFAVGVRRPALAGLPMLAIYSVPVAVYAESVSPIPFVIGAIGFLWLLVTDNVDKVRRFGRRFTGEGRGVDLWEPSPLAAAGRRLAAFGVVVAVLLPIVIPGMTEGFFSRFGATGSGGPGNGQGPGSGSVNLFAHLYGELNQTQIRELVKVTTNDPSPFYMRFGTADDIQLDGFRNRAPSGKPVGADLPRPIGLQGPGITGQRYNAKVEVSKNFDMPMVPVYASPISTKGLDASWNYDVDQQIFYSVRSRSAGKKFEFDFIHAEYSPDALRTARPLPLSNQIQRNMTRVPVELEEIQELVNGLIDGKPTVYDQVRALYDYFSQKNGFAYDLTVPEGTNGQKILNFLDVKRGFCQQYAAALAWMLRVAKIPSRVAFGFTKGSNYTGGNYVLTNRNLHAWTEVYFEGFGWVPFDATPSASIAGAVNSSWAPNVDAPPENPSTGAPATANPGSTTEPGDDKFLPGNDDCPECGTDGSSSQTPTPPWVWWSLGGAGLLLILLIMPAIRRQSLRRRRTQLATATAVAAVAGGPENTMAIVDTENSDAARSQAHAAWDELIDTMVDYRLIIDAAETPRTTAERLVREQGLDTATAGVTRQLGHAEERARYSQHPIAATGLMGAVADVRKALAAQAGRWVRLVAVLLPPSVVYRWRSRATSLGLKLSRRTSDASLAMRRVVRPILPRRRLSARG</sequence>
<dbReference type="RefSeq" id="WP_203908610.1">
    <property type="nucleotide sequence ID" value="NZ_BONY01000014.1"/>
</dbReference>
<dbReference type="PANTHER" id="PTHR42736:SF1">
    <property type="entry name" value="PROTEIN-GLUTAMINE GAMMA-GLUTAMYLTRANSFERASE"/>
    <property type="match status" value="1"/>
</dbReference>
<dbReference type="PANTHER" id="PTHR42736">
    <property type="entry name" value="PROTEIN-GLUTAMINE GAMMA-GLUTAMYLTRANSFERASE"/>
    <property type="match status" value="1"/>
</dbReference>
<accession>A0A8J3Q7D7</accession>
<name>A0A8J3Q7D7_9ACTN</name>
<dbReference type="Pfam" id="PF01841">
    <property type="entry name" value="Transglut_core"/>
    <property type="match status" value="1"/>
</dbReference>
<evidence type="ECO:0000313" key="4">
    <source>
        <dbReference type="EMBL" id="GIH04742.1"/>
    </source>
</evidence>
<dbReference type="Pfam" id="PF11992">
    <property type="entry name" value="TgpA_N"/>
    <property type="match status" value="1"/>
</dbReference>
<dbReference type="InterPro" id="IPR052901">
    <property type="entry name" value="Bact_TGase-like"/>
</dbReference>
<dbReference type="Gene3D" id="3.10.620.30">
    <property type="match status" value="1"/>
</dbReference>
<reference evidence="4" key="1">
    <citation type="submission" date="2021-01" db="EMBL/GenBank/DDBJ databases">
        <title>Whole genome shotgun sequence of Rhizocola hellebori NBRC 109834.</title>
        <authorList>
            <person name="Komaki H."/>
            <person name="Tamura T."/>
        </authorList>
    </citation>
    <scope>NUCLEOTIDE SEQUENCE</scope>
    <source>
        <strain evidence="4">NBRC 109834</strain>
    </source>
</reference>
<feature type="transmembrane region" description="Helical" evidence="2">
    <location>
        <begin position="31"/>
        <end position="49"/>
    </location>
</feature>
<feature type="transmembrane region" description="Helical" evidence="2">
    <location>
        <begin position="118"/>
        <end position="137"/>
    </location>
</feature>
<dbReference type="SMART" id="SM00460">
    <property type="entry name" value="TGc"/>
    <property type="match status" value="1"/>
</dbReference>
<feature type="transmembrane region" description="Helical" evidence="2">
    <location>
        <begin position="168"/>
        <end position="186"/>
    </location>
</feature>
<evidence type="ECO:0000259" key="3">
    <source>
        <dbReference type="SMART" id="SM00460"/>
    </source>
</evidence>
<dbReference type="EMBL" id="BONY01000014">
    <property type="protein sequence ID" value="GIH04742.1"/>
    <property type="molecule type" value="Genomic_DNA"/>
</dbReference>
<proteinExistence type="predicted"/>
<feature type="transmembrane region" description="Helical" evidence="2">
    <location>
        <begin position="61"/>
        <end position="85"/>
    </location>
</feature>
<evidence type="ECO:0000313" key="5">
    <source>
        <dbReference type="Proteomes" id="UP000612899"/>
    </source>
</evidence>
<dbReference type="InterPro" id="IPR021878">
    <property type="entry name" value="TgpA_N"/>
</dbReference>
<keyword evidence="2" id="KW-0472">Membrane</keyword>
<feature type="region of interest" description="Disordered" evidence="1">
    <location>
        <begin position="561"/>
        <end position="614"/>
    </location>
</feature>
<feature type="transmembrane region" description="Helical" evidence="2">
    <location>
        <begin position="144"/>
        <end position="162"/>
    </location>
</feature>
<keyword evidence="2" id="KW-0812">Transmembrane</keyword>
<comment type="caution">
    <text evidence="4">The sequence shown here is derived from an EMBL/GenBank/DDBJ whole genome shotgun (WGS) entry which is preliminary data.</text>
</comment>
<evidence type="ECO:0000256" key="2">
    <source>
        <dbReference type="SAM" id="Phobius"/>
    </source>
</evidence>
<keyword evidence="2" id="KW-1133">Transmembrane helix</keyword>
<dbReference type="InterPro" id="IPR002931">
    <property type="entry name" value="Transglutaminase-like"/>
</dbReference>
<evidence type="ECO:0000256" key="1">
    <source>
        <dbReference type="SAM" id="MobiDB-lite"/>
    </source>
</evidence>
<dbReference type="Proteomes" id="UP000612899">
    <property type="component" value="Unassembled WGS sequence"/>
</dbReference>
<feature type="transmembrane region" description="Helical" evidence="2">
    <location>
        <begin position="218"/>
        <end position="236"/>
    </location>
</feature>
<feature type="compositionally biased region" description="Polar residues" evidence="1">
    <location>
        <begin position="571"/>
        <end position="586"/>
    </location>
</feature>
<feature type="domain" description="Transglutaminase-like" evidence="3">
    <location>
        <begin position="478"/>
        <end position="548"/>
    </location>
</feature>
<feature type="transmembrane region" description="Helical" evidence="2">
    <location>
        <begin position="616"/>
        <end position="636"/>
    </location>
</feature>